<feature type="compositionally biased region" description="Acidic residues" evidence="1">
    <location>
        <begin position="193"/>
        <end position="202"/>
    </location>
</feature>
<keyword evidence="3" id="KW-0449">Lipoprotein</keyword>
<dbReference type="InterPro" id="IPR051133">
    <property type="entry name" value="Adapter_Engulfment-Domain"/>
</dbReference>
<proteinExistence type="predicted"/>
<evidence type="ECO:0000313" key="3">
    <source>
        <dbReference type="EMBL" id="KAF7494922.1"/>
    </source>
</evidence>
<reference evidence="4" key="3">
    <citation type="submission" date="2022-06" db="UniProtKB">
        <authorList>
            <consortium name="EnsemblMetazoa"/>
        </authorList>
    </citation>
    <scope>IDENTIFICATION</scope>
</reference>
<dbReference type="Gene3D" id="2.30.29.30">
    <property type="entry name" value="Pleckstrin-homology domain (PH domain)/Phosphotyrosine-binding domain (PTB)"/>
    <property type="match status" value="1"/>
</dbReference>
<dbReference type="AlphaFoldDB" id="A0A834VEV9"/>
<dbReference type="PROSITE" id="PS01179">
    <property type="entry name" value="PID"/>
    <property type="match status" value="1"/>
</dbReference>
<evidence type="ECO:0000313" key="4">
    <source>
        <dbReference type="EnsemblMetazoa" id="KAF7494922.1"/>
    </source>
</evidence>
<organism evidence="3">
    <name type="scientific">Sarcoptes scabiei</name>
    <name type="common">Itch mite</name>
    <name type="synonym">Acarus scabiei</name>
    <dbReference type="NCBI Taxonomy" id="52283"/>
    <lineage>
        <taxon>Eukaryota</taxon>
        <taxon>Metazoa</taxon>
        <taxon>Ecdysozoa</taxon>
        <taxon>Arthropoda</taxon>
        <taxon>Chelicerata</taxon>
        <taxon>Arachnida</taxon>
        <taxon>Acari</taxon>
        <taxon>Acariformes</taxon>
        <taxon>Sarcoptiformes</taxon>
        <taxon>Astigmata</taxon>
        <taxon>Psoroptidia</taxon>
        <taxon>Sarcoptoidea</taxon>
        <taxon>Sarcoptidae</taxon>
        <taxon>Sarcoptinae</taxon>
        <taxon>Sarcoptes</taxon>
    </lineage>
</organism>
<feature type="domain" description="PID" evidence="2">
    <location>
        <begin position="41"/>
        <end position="167"/>
    </location>
</feature>
<dbReference type="InterPro" id="IPR011993">
    <property type="entry name" value="PH-like_dom_sf"/>
</dbReference>
<dbReference type="PANTHER" id="PTHR11232">
    <property type="entry name" value="PHOSPHOTYROSINE INTERACTION DOMAIN-CONTAINING FAMILY MEMBER"/>
    <property type="match status" value="1"/>
</dbReference>
<dbReference type="SUPFAM" id="SSF50729">
    <property type="entry name" value="PH domain-like"/>
    <property type="match status" value="1"/>
</dbReference>
<keyword evidence="5" id="KW-1185">Reference proteome</keyword>
<name>A0A834VEV9_SARSC</name>
<dbReference type="OrthoDB" id="9999955at2759"/>
<gene>
    <name evidence="3" type="primary">SSS_267g</name>
    <name evidence="3" type="ORF">SSS_267</name>
</gene>
<sequence>MNSIWRSITSPFSNNFGTFGTSKFKKLIEEIKIDPNDSMVFVIRYLGYIPAENVSDIVLDHKTIKTIIMMMYHKNVLLRISTDKITIKPIQESNKSDYGGDEIYATQIPLDKISYCFVDSQNAKIIAFVAYNPNGFHECHAFLADKSSTARTIALTFSKAFIEAFDRWAMKRRSNSSGQNHLIQFTNHNNNFFDDDDDEDDNDAKADADNDTDDDDQHQIADDSLMAEPKSQNQDEEDRDQDEDSGERKLHIIERIAEKILMNPNPPTTMRVIE</sequence>
<dbReference type="PANTHER" id="PTHR11232:SF74">
    <property type="entry name" value="PTB DOMAIN-CONTAINING ADAPTER PROTEIN CED-6-LIKE PROTEIN"/>
    <property type="match status" value="1"/>
</dbReference>
<dbReference type="EnsemblMetazoa" id="SSS_267s_mrna">
    <property type="protein sequence ID" value="KAF7494922.1"/>
    <property type="gene ID" value="SSS_267"/>
</dbReference>
<dbReference type="SMART" id="SM00462">
    <property type="entry name" value="PTB"/>
    <property type="match status" value="1"/>
</dbReference>
<dbReference type="InterPro" id="IPR006020">
    <property type="entry name" value="PTB/PI_dom"/>
</dbReference>
<dbReference type="Proteomes" id="UP000070412">
    <property type="component" value="Unassembled WGS sequence"/>
</dbReference>
<protein>
    <submittedName>
        <fullName evidence="3">Low density lipoprotein receptor adapter protein 1-B</fullName>
    </submittedName>
</protein>
<feature type="compositionally biased region" description="Acidic residues" evidence="1">
    <location>
        <begin position="234"/>
        <end position="245"/>
    </location>
</feature>
<feature type="region of interest" description="Disordered" evidence="1">
    <location>
        <begin position="187"/>
        <end position="249"/>
    </location>
</feature>
<evidence type="ECO:0000259" key="2">
    <source>
        <dbReference type="PROSITE" id="PS01179"/>
    </source>
</evidence>
<reference evidence="3" key="2">
    <citation type="submission" date="2020-01" db="EMBL/GenBank/DDBJ databases">
        <authorList>
            <person name="Korhonen P.K.K."/>
            <person name="Guangxu M.G."/>
            <person name="Wang T.W."/>
            <person name="Stroehlein A.J.S."/>
            <person name="Young N.D."/>
            <person name="Ang C.-S.A."/>
            <person name="Fernando D.W.F."/>
            <person name="Lu H.L."/>
            <person name="Taylor S.T."/>
            <person name="Ehtesham M.E.M."/>
            <person name="Najaraj S.H.N."/>
            <person name="Harsha G.H.G."/>
            <person name="Madugundu A.M."/>
            <person name="Renuse S.R."/>
            <person name="Holt D.H."/>
            <person name="Pandey A.P."/>
            <person name="Papenfuss A.P."/>
            <person name="Gasser R.B.G."/>
            <person name="Fischer K.F."/>
        </authorList>
    </citation>
    <scope>NUCLEOTIDE SEQUENCE</scope>
    <source>
        <strain evidence="3">SSS_KF_BRIS2020</strain>
    </source>
</reference>
<reference evidence="5" key="1">
    <citation type="journal article" date="2020" name="PLoS Negl. Trop. Dis.">
        <title>High-quality nuclear genome for Sarcoptes scabiei-A critical resource for a neglected parasite.</title>
        <authorList>
            <person name="Korhonen P.K."/>
            <person name="Gasser R.B."/>
            <person name="Ma G."/>
            <person name="Wang T."/>
            <person name="Stroehlein A.J."/>
            <person name="Young N.D."/>
            <person name="Ang C.S."/>
            <person name="Fernando D.D."/>
            <person name="Lu H.C."/>
            <person name="Taylor S."/>
            <person name="Reynolds S.L."/>
            <person name="Mofiz E."/>
            <person name="Najaraj S.H."/>
            <person name="Gowda H."/>
            <person name="Madugundu A."/>
            <person name="Renuse S."/>
            <person name="Holt D."/>
            <person name="Pandey A."/>
            <person name="Papenfuss A.T."/>
            <person name="Fischer K."/>
        </authorList>
    </citation>
    <scope>NUCLEOTIDE SEQUENCE [LARGE SCALE GENOMIC DNA]</scope>
</reference>
<dbReference type="EMBL" id="WVUK01000051">
    <property type="protein sequence ID" value="KAF7494922.1"/>
    <property type="molecule type" value="Genomic_DNA"/>
</dbReference>
<evidence type="ECO:0000313" key="5">
    <source>
        <dbReference type="Proteomes" id="UP000070412"/>
    </source>
</evidence>
<accession>A0A834VEV9</accession>
<keyword evidence="3" id="KW-0675">Receptor</keyword>
<evidence type="ECO:0000256" key="1">
    <source>
        <dbReference type="SAM" id="MobiDB-lite"/>
    </source>
</evidence>